<feature type="compositionally biased region" description="Polar residues" evidence="2">
    <location>
        <begin position="231"/>
        <end position="243"/>
    </location>
</feature>
<feature type="compositionally biased region" description="Basic and acidic residues" evidence="2">
    <location>
        <begin position="245"/>
        <end position="262"/>
    </location>
</feature>
<feature type="region of interest" description="Disordered" evidence="2">
    <location>
        <begin position="589"/>
        <end position="609"/>
    </location>
</feature>
<keyword evidence="1" id="KW-0175">Coiled coil</keyword>
<accession>A0A814CFT5</accession>
<sequence length="881" mass="103827">MINIEQLSRPLESLREDHENEARLSADTKIKGEIDNAAKFEVLIDTVQTSFSEMQLAMQDLLKLKDELLLHFLPPPLLFKLAVVFGKVFRSYSDLNTPVTEMLRLVKIYSASWEKNSIVLKKIHDMYENKKQMLNIAIKRLAMVDKKTKLFAREKRVLNWEKLFIKLSESKGHGRRWKFQMDTFRKKADQGYDELIKWIMREPTEPYEYLEFQNVSEDKKDKNRVDKENKSFANDNYENSNLSMDLDKSNFSDEHPKKKNDENFINEVDSDQDFFSDASSDDDRRGRQKKQKKEIAEMNTQTEPDIEEKSTWTGEPDYTRYFIIRMFKPAEMNNKKIKFKLNFGKTSLYSKTFDIVKKVVIVDNKFQRKNSKPKNSKNEPEVKQDSIEVEKKIDLNKYEDFVFEMDDFTMKKEVLSTSIENSIVVELSGTDEKENILGYTLIQLDDIHTLDLPILYQKEENKVEIIEYETDDKKLKNNWYDTSKLLNSDNLIEVSVEKYEMLSKRTPMIFEMYRNKAIKSNDIVCKLPLMFFWVRRPSVLMRDKNTSTQSIRDIVQDLTGLDINEKNRTDIEDLLKPKECIEKACSPIPQIVPSTPKRPPSSPKEKVDSSIMKEKIEEIHEEYQFKIDELKLVIYRLENEVTQLKSLNEFKTDEFSARSKIKNRAVKNDSRKISQFTKSEDEHRSRSYVSEKDNDQKSIPNNHTFVQKQSIWTRNIPEGFYERLRLFNEKSYLHQKEIIEKYVSQEAEIIEQQMAVQHRLDTNIDKYNNQPLEDFCLPAVFMPFKSSNNVFNPRARQYFHPPGSDIRVTQPPSVFQLPPLPSKQTLSVINLFELGKRFEAGEPDYYINEYINTTASKLLNNQEVNQSNKEENTTTATNNEK</sequence>
<comment type="caution">
    <text evidence="3">The sequence shown here is derived from an EMBL/GenBank/DDBJ whole genome shotgun (WGS) entry which is preliminary data.</text>
</comment>
<feature type="coiled-coil region" evidence="1">
    <location>
        <begin position="620"/>
        <end position="647"/>
    </location>
</feature>
<feature type="compositionally biased region" description="Basic and acidic residues" evidence="2">
    <location>
        <begin position="668"/>
        <end position="696"/>
    </location>
</feature>
<protein>
    <submittedName>
        <fullName evidence="3">Uncharacterized protein</fullName>
    </submittedName>
</protein>
<feature type="compositionally biased region" description="Basic and acidic residues" evidence="2">
    <location>
        <begin position="218"/>
        <end position="230"/>
    </location>
</feature>
<organism evidence="3 4">
    <name type="scientific">Brachionus calyciflorus</name>
    <dbReference type="NCBI Taxonomy" id="104777"/>
    <lineage>
        <taxon>Eukaryota</taxon>
        <taxon>Metazoa</taxon>
        <taxon>Spiralia</taxon>
        <taxon>Gnathifera</taxon>
        <taxon>Rotifera</taxon>
        <taxon>Eurotatoria</taxon>
        <taxon>Monogononta</taxon>
        <taxon>Pseudotrocha</taxon>
        <taxon>Ploima</taxon>
        <taxon>Brachionidae</taxon>
        <taxon>Brachionus</taxon>
    </lineage>
</organism>
<dbReference type="Proteomes" id="UP000663879">
    <property type="component" value="Unassembled WGS sequence"/>
</dbReference>
<dbReference type="AlphaFoldDB" id="A0A814CFT5"/>
<feature type="region of interest" description="Disordered" evidence="2">
    <location>
        <begin position="861"/>
        <end position="881"/>
    </location>
</feature>
<keyword evidence="4" id="KW-1185">Reference proteome</keyword>
<feature type="region of interest" description="Disordered" evidence="2">
    <location>
        <begin position="218"/>
        <end position="311"/>
    </location>
</feature>
<evidence type="ECO:0000313" key="3">
    <source>
        <dbReference type="EMBL" id="CAF0939608.1"/>
    </source>
</evidence>
<dbReference type="OrthoDB" id="2157345at2759"/>
<name>A0A814CFT5_9BILA</name>
<dbReference type="EMBL" id="CAJNOC010002549">
    <property type="protein sequence ID" value="CAF0939608.1"/>
    <property type="molecule type" value="Genomic_DNA"/>
</dbReference>
<evidence type="ECO:0000256" key="2">
    <source>
        <dbReference type="SAM" id="MobiDB-lite"/>
    </source>
</evidence>
<reference evidence="3" key="1">
    <citation type="submission" date="2021-02" db="EMBL/GenBank/DDBJ databases">
        <authorList>
            <person name="Nowell W R."/>
        </authorList>
    </citation>
    <scope>NUCLEOTIDE SEQUENCE</scope>
    <source>
        <strain evidence="3">Ploen Becks lab</strain>
    </source>
</reference>
<feature type="region of interest" description="Disordered" evidence="2">
    <location>
        <begin position="668"/>
        <end position="700"/>
    </location>
</feature>
<evidence type="ECO:0000256" key="1">
    <source>
        <dbReference type="SAM" id="Coils"/>
    </source>
</evidence>
<evidence type="ECO:0000313" key="4">
    <source>
        <dbReference type="Proteomes" id="UP000663879"/>
    </source>
</evidence>
<gene>
    <name evidence="3" type="ORF">OXX778_LOCUS13357</name>
</gene>
<proteinExistence type="predicted"/>